<sequence>MSRSNEWDAAHRLAGEIPTCTGPAKHRAISALLAKLLDLLRTGAS</sequence>
<organism evidence="1 2">
    <name type="scientific">Candidatus Accumulibacter aalborgensis</name>
    <dbReference type="NCBI Taxonomy" id="1860102"/>
    <lineage>
        <taxon>Bacteria</taxon>
        <taxon>Pseudomonadati</taxon>
        <taxon>Pseudomonadota</taxon>
        <taxon>Betaproteobacteria</taxon>
        <taxon>Candidatus Accumulibacter</taxon>
    </lineage>
</organism>
<protein>
    <recommendedName>
        <fullName evidence="3">Transposase</fullName>
    </recommendedName>
</protein>
<keyword evidence="2" id="KW-1185">Reference proteome</keyword>
<accession>A0A1A8Y0I3</accession>
<name>A0A1A8Y0I3_9PROT</name>
<evidence type="ECO:0008006" key="3">
    <source>
        <dbReference type="Google" id="ProtNLM"/>
    </source>
</evidence>
<evidence type="ECO:0000313" key="2">
    <source>
        <dbReference type="Proteomes" id="UP000199169"/>
    </source>
</evidence>
<dbReference type="RefSeq" id="WP_186409044.1">
    <property type="nucleotide sequence ID" value="NZ_FLQX01000159.1"/>
</dbReference>
<dbReference type="Proteomes" id="UP000199169">
    <property type="component" value="Unassembled WGS sequence"/>
</dbReference>
<gene>
    <name evidence="1" type="ORF">ACCAA_790015</name>
</gene>
<reference evidence="2" key="1">
    <citation type="submission" date="2016-06" db="EMBL/GenBank/DDBJ databases">
        <authorList>
            <person name="McIlroy S.J."/>
            <person name="Karst S.M."/>
            <person name="Albertsen M."/>
        </authorList>
    </citation>
    <scope>NUCLEOTIDE SEQUENCE [LARGE SCALE GENOMIC DNA]</scope>
</reference>
<proteinExistence type="predicted"/>
<dbReference type="EMBL" id="FLQX01000159">
    <property type="protein sequence ID" value="SBT09838.1"/>
    <property type="molecule type" value="Genomic_DNA"/>
</dbReference>
<dbReference type="AlphaFoldDB" id="A0A1A8Y0I3"/>
<evidence type="ECO:0000313" key="1">
    <source>
        <dbReference type="EMBL" id="SBT09838.1"/>
    </source>
</evidence>